<evidence type="ECO:0000259" key="2">
    <source>
        <dbReference type="Pfam" id="PF22914"/>
    </source>
</evidence>
<keyword evidence="1" id="KW-0677">Repeat</keyword>
<reference evidence="3 4" key="1">
    <citation type="submission" date="2024-05" db="EMBL/GenBank/DDBJ databases">
        <authorList>
            <person name="Wallberg A."/>
        </authorList>
    </citation>
    <scope>NUCLEOTIDE SEQUENCE [LARGE SCALE GENOMIC DNA]</scope>
</reference>
<evidence type="ECO:0000256" key="1">
    <source>
        <dbReference type="ARBA" id="ARBA00022737"/>
    </source>
</evidence>
<dbReference type="Proteomes" id="UP001497623">
    <property type="component" value="Unassembled WGS sequence"/>
</dbReference>
<dbReference type="AlphaFoldDB" id="A0AAV2PKI7"/>
<comment type="caution">
    <text evidence="3">The sequence shown here is derived from an EMBL/GenBank/DDBJ whole genome shotgun (WGS) entry which is preliminary data.</text>
</comment>
<evidence type="ECO:0000313" key="3">
    <source>
        <dbReference type="EMBL" id="CAL4058706.1"/>
    </source>
</evidence>
<gene>
    <name evidence="3" type="ORF">MNOR_LOCUS150</name>
</gene>
<evidence type="ECO:0000313" key="4">
    <source>
        <dbReference type="Proteomes" id="UP001497623"/>
    </source>
</evidence>
<keyword evidence="4" id="KW-1185">Reference proteome</keyword>
<accession>A0AAV2PKI7</accession>
<protein>
    <recommendedName>
        <fullName evidence="2">Fibulin C-terminal Ig-like domain-containing protein</fullName>
    </recommendedName>
</protein>
<dbReference type="InterPro" id="IPR055088">
    <property type="entry name" value="Fibulin_C"/>
</dbReference>
<proteinExistence type="predicted"/>
<organism evidence="3 4">
    <name type="scientific">Meganyctiphanes norvegica</name>
    <name type="common">Northern krill</name>
    <name type="synonym">Thysanopoda norvegica</name>
    <dbReference type="NCBI Taxonomy" id="48144"/>
    <lineage>
        <taxon>Eukaryota</taxon>
        <taxon>Metazoa</taxon>
        <taxon>Ecdysozoa</taxon>
        <taxon>Arthropoda</taxon>
        <taxon>Crustacea</taxon>
        <taxon>Multicrustacea</taxon>
        <taxon>Malacostraca</taxon>
        <taxon>Eumalacostraca</taxon>
        <taxon>Eucarida</taxon>
        <taxon>Euphausiacea</taxon>
        <taxon>Euphausiidae</taxon>
        <taxon>Meganyctiphanes</taxon>
    </lineage>
</organism>
<dbReference type="Pfam" id="PF22914">
    <property type="entry name" value="Fibulin_C"/>
    <property type="match status" value="1"/>
</dbReference>
<feature type="non-terminal residue" evidence="3">
    <location>
        <position position="1"/>
    </location>
</feature>
<sequence length="135" mass="15519">RCKKHSLYCREDDEECRKQPLSYSYNFLPLVSNLTLPQVGKVDLFTMRGPLWTSTTVHFTLELEEVRASEGVKQATREYFHLKRTSFNQAVISLVRPIKGPQEVQLALLMQLYHNGAYGGSAVAKLIIYVSEYDF</sequence>
<feature type="domain" description="Fibulin C-terminal Ig-like" evidence="2">
    <location>
        <begin position="22"/>
        <end position="132"/>
    </location>
</feature>
<dbReference type="EMBL" id="CAXKWB010000028">
    <property type="protein sequence ID" value="CAL4058706.1"/>
    <property type="molecule type" value="Genomic_DNA"/>
</dbReference>
<name>A0AAV2PKI7_MEGNR</name>